<organism evidence="3 4">
    <name type="scientific">Solimonas marina</name>
    <dbReference type="NCBI Taxonomy" id="2714601"/>
    <lineage>
        <taxon>Bacteria</taxon>
        <taxon>Pseudomonadati</taxon>
        <taxon>Pseudomonadota</taxon>
        <taxon>Gammaproteobacteria</taxon>
        <taxon>Nevskiales</taxon>
        <taxon>Nevskiaceae</taxon>
        <taxon>Solimonas</taxon>
    </lineage>
</organism>
<sequence>MQKAALLVAAAMAGLIAVAQAAPVDQAPQRATAGPGDQTFKTTTLSSEPYEPSTELPKTDPVPNCQIKIGAQWSEMPAQTLYDCADLLDEKSPAAPKPMSTAYWNSIYLSADAKNIYRADPKSSEWTVLKARGGH</sequence>
<feature type="signal peptide" evidence="2">
    <location>
        <begin position="1"/>
        <end position="21"/>
    </location>
</feature>
<dbReference type="EMBL" id="JAAVXB010000002">
    <property type="protein sequence ID" value="NKF21740.1"/>
    <property type="molecule type" value="Genomic_DNA"/>
</dbReference>
<evidence type="ECO:0000313" key="3">
    <source>
        <dbReference type="EMBL" id="NKF21740.1"/>
    </source>
</evidence>
<comment type="caution">
    <text evidence="3">The sequence shown here is derived from an EMBL/GenBank/DDBJ whole genome shotgun (WGS) entry which is preliminary data.</text>
</comment>
<feature type="region of interest" description="Disordered" evidence="1">
    <location>
        <begin position="25"/>
        <end position="64"/>
    </location>
</feature>
<evidence type="ECO:0000256" key="2">
    <source>
        <dbReference type="SAM" id="SignalP"/>
    </source>
</evidence>
<evidence type="ECO:0000313" key="4">
    <source>
        <dbReference type="Proteomes" id="UP000653472"/>
    </source>
</evidence>
<dbReference type="RefSeq" id="WP_168146977.1">
    <property type="nucleotide sequence ID" value="NZ_JAAVXB010000002.1"/>
</dbReference>
<keyword evidence="4" id="KW-1185">Reference proteome</keyword>
<feature type="chain" id="PRO_5037307813" evidence="2">
    <location>
        <begin position="22"/>
        <end position="135"/>
    </location>
</feature>
<evidence type="ECO:0000256" key="1">
    <source>
        <dbReference type="SAM" id="MobiDB-lite"/>
    </source>
</evidence>
<dbReference type="Proteomes" id="UP000653472">
    <property type="component" value="Unassembled WGS sequence"/>
</dbReference>
<proteinExistence type="predicted"/>
<reference evidence="3" key="1">
    <citation type="submission" date="2020-03" db="EMBL/GenBank/DDBJ databases">
        <title>Solimonas marina sp. nov., isolated from deep seawater of the Pacific Ocean.</title>
        <authorList>
            <person name="Liu X."/>
            <person name="Lai Q."/>
            <person name="Sun F."/>
            <person name="Gai Y."/>
            <person name="Li G."/>
            <person name="Shao Z."/>
        </authorList>
    </citation>
    <scope>NUCLEOTIDE SEQUENCE</scope>
    <source>
        <strain evidence="3">C16B3</strain>
    </source>
</reference>
<protein>
    <submittedName>
        <fullName evidence="3">Uncharacterized protein</fullName>
    </submittedName>
</protein>
<gene>
    <name evidence="3" type="ORF">G7Y82_05375</name>
</gene>
<accession>A0A970B5M5</accession>
<keyword evidence="2" id="KW-0732">Signal</keyword>
<dbReference type="AlphaFoldDB" id="A0A970B5M5"/>
<name>A0A970B5M5_9GAMM</name>